<proteinExistence type="predicted"/>
<dbReference type="Proteomes" id="UP000282312">
    <property type="component" value="Unassembled WGS sequence"/>
</dbReference>
<name>A0A3N9XQV1_9ACTN</name>
<dbReference type="EMBL" id="QGSZ01000072">
    <property type="protein sequence ID" value="RQX09127.1"/>
    <property type="molecule type" value="Genomic_DNA"/>
</dbReference>
<accession>A0A3N9XQV1</accession>
<gene>
    <name evidence="1" type="ORF">DLJ59_01130</name>
</gene>
<protein>
    <submittedName>
        <fullName evidence="1">Uncharacterized protein</fullName>
    </submittedName>
</protein>
<organism evidence="1 2">
    <name type="scientific">Micromonospora inaquosa</name>
    <dbReference type="NCBI Taxonomy" id="2203716"/>
    <lineage>
        <taxon>Bacteria</taxon>
        <taxon>Bacillati</taxon>
        <taxon>Actinomycetota</taxon>
        <taxon>Actinomycetes</taxon>
        <taxon>Micromonosporales</taxon>
        <taxon>Micromonosporaceae</taxon>
        <taxon>Micromonospora</taxon>
    </lineage>
</organism>
<evidence type="ECO:0000313" key="2">
    <source>
        <dbReference type="Proteomes" id="UP000282312"/>
    </source>
</evidence>
<sequence length="62" mass="6427">MLPTFQQGGAGLLLGHDTGPAGLPAQQCPGTWNGLLNGLRLQTPKLGPIDPKTELKTALHAD</sequence>
<comment type="caution">
    <text evidence="1">The sequence shown here is derived from an EMBL/GenBank/DDBJ whole genome shotgun (WGS) entry which is preliminary data.</text>
</comment>
<keyword evidence="2" id="KW-1185">Reference proteome</keyword>
<dbReference type="AlphaFoldDB" id="A0A3N9XQV1"/>
<reference evidence="1 2" key="1">
    <citation type="submission" date="2018-05" db="EMBL/GenBank/DDBJ databases">
        <title>Micromonospora from Atacama Desert.</title>
        <authorList>
            <person name="Carro L."/>
            <person name="Goodfellow M."/>
            <person name="Klenk H.-P."/>
        </authorList>
    </citation>
    <scope>NUCLEOTIDE SEQUENCE [LARGE SCALE GENOMIC DNA]</scope>
    <source>
        <strain evidence="1 2">LB39</strain>
    </source>
</reference>
<evidence type="ECO:0000313" key="1">
    <source>
        <dbReference type="EMBL" id="RQX09127.1"/>
    </source>
</evidence>
<dbReference type="RefSeq" id="WP_148096918.1">
    <property type="nucleotide sequence ID" value="NZ_QGSZ01000072.1"/>
</dbReference>